<dbReference type="OrthoDB" id="9790557at2"/>
<dbReference type="Gene3D" id="3.90.10.10">
    <property type="entry name" value="Cytochrome C3"/>
    <property type="match status" value="1"/>
</dbReference>
<reference evidence="1 2" key="1">
    <citation type="submission" date="2011-09" db="EMBL/GenBank/DDBJ databases">
        <title>Complete sequence of chromosome of Thioflavicoccus mobilis 8321.</title>
        <authorList>
            <consortium name="US DOE Joint Genome Institute"/>
            <person name="Lucas S."/>
            <person name="Han J."/>
            <person name="Lapidus A."/>
            <person name="Cheng J.-F."/>
            <person name="Goodwin L."/>
            <person name="Pitluck S."/>
            <person name="Peters L."/>
            <person name="Ovchinnikova G."/>
            <person name="Lu M."/>
            <person name="Detter J.C."/>
            <person name="Han C."/>
            <person name="Tapia R."/>
            <person name="Land M."/>
            <person name="Hauser L."/>
            <person name="Kyrpides N."/>
            <person name="Ivanova N."/>
            <person name="Pagani I."/>
            <person name="Vogl K."/>
            <person name="Liu Z."/>
            <person name="Imhoff J."/>
            <person name="Thiel V."/>
            <person name="Frigaard N.-U."/>
            <person name="Bryant D."/>
            <person name="Woyke T."/>
        </authorList>
    </citation>
    <scope>NUCLEOTIDE SEQUENCE [LARGE SCALE GENOMIC DNA]</scope>
    <source>
        <strain evidence="1 2">8321</strain>
    </source>
</reference>
<accession>L0GT90</accession>
<sequence>MALAAVRGRLVVVGLVWVLWALAAPALGKNYVVPDSEAAQLEHCVEPTEVMRRNHMQLIRHQRDATVHGGIRSTKYSLARCVACHASYEDGKPIPVAAKGQFCQTCHAFAAVTLDCFQCHKTVPDGAGHSPGFGAGRQGGGSQQ</sequence>
<dbReference type="KEGG" id="tmb:Thimo_0152"/>
<gene>
    <name evidence="1" type="ORF">Thimo_0152</name>
</gene>
<evidence type="ECO:0000313" key="1">
    <source>
        <dbReference type="EMBL" id="AGA89027.1"/>
    </source>
</evidence>
<dbReference type="RefSeq" id="WP_015279177.1">
    <property type="nucleotide sequence ID" value="NC_019940.1"/>
</dbReference>
<dbReference type="HOGENOM" id="CLU_130444_1_0_6"/>
<dbReference type="EMBL" id="CP003051">
    <property type="protein sequence ID" value="AGA89027.1"/>
    <property type="molecule type" value="Genomic_DNA"/>
</dbReference>
<organism evidence="1 2">
    <name type="scientific">Thioflavicoccus mobilis 8321</name>
    <dbReference type="NCBI Taxonomy" id="765912"/>
    <lineage>
        <taxon>Bacteria</taxon>
        <taxon>Pseudomonadati</taxon>
        <taxon>Pseudomonadota</taxon>
        <taxon>Gammaproteobacteria</taxon>
        <taxon>Chromatiales</taxon>
        <taxon>Chromatiaceae</taxon>
        <taxon>Thioflavicoccus</taxon>
    </lineage>
</organism>
<proteinExistence type="predicted"/>
<keyword evidence="2" id="KW-1185">Reference proteome</keyword>
<dbReference type="AlphaFoldDB" id="L0GT90"/>
<dbReference type="InterPro" id="IPR036280">
    <property type="entry name" value="Multihaem_cyt_sf"/>
</dbReference>
<name>L0GT90_9GAMM</name>
<dbReference type="STRING" id="765912.Thimo_0152"/>
<evidence type="ECO:0000313" key="2">
    <source>
        <dbReference type="Proteomes" id="UP000010816"/>
    </source>
</evidence>
<dbReference type="SUPFAM" id="SSF48695">
    <property type="entry name" value="Multiheme cytochromes"/>
    <property type="match status" value="1"/>
</dbReference>
<dbReference type="Proteomes" id="UP000010816">
    <property type="component" value="Chromosome"/>
</dbReference>
<dbReference type="eggNOG" id="ENOG503310G">
    <property type="taxonomic scope" value="Bacteria"/>
</dbReference>
<protein>
    <submittedName>
        <fullName evidence="1">Uncharacterized protein</fullName>
    </submittedName>
</protein>